<dbReference type="EMBL" id="CAKJVE010000004">
    <property type="protein sequence ID" value="CAG9704875.1"/>
    <property type="molecule type" value="Genomic_DNA"/>
</dbReference>
<dbReference type="PIRSF" id="PIRSF035652">
    <property type="entry name" value="CHP02436"/>
    <property type="match status" value="1"/>
</dbReference>
<evidence type="ECO:0000313" key="4">
    <source>
        <dbReference type="Proteomes" id="UP000431451"/>
    </source>
</evidence>
<accession>A0A650MK54</accession>
<dbReference type="InterPro" id="IPR012657">
    <property type="entry name" value="23S_rRNA-intervening_sequence"/>
</dbReference>
<dbReference type="AlphaFoldDB" id="A0A650MK54"/>
<dbReference type="SUPFAM" id="SSF158446">
    <property type="entry name" value="IVS-encoded protein-like"/>
    <property type="match status" value="1"/>
</dbReference>
<name>A0A650MK54_9CLOT</name>
<protein>
    <recommendedName>
        <fullName evidence="5">Four helix bundle protein</fullName>
    </recommendedName>
</protein>
<proteinExistence type="predicted"/>
<sequence length="119" mass="14202">MIFLSENIVREKSFKFALDIINLYKHLTVIQKEFILSKQILRSGTSIGANVRESLRDQSRRDFLSKMNIALKEAEETEYWFELLIESDYLDTKHYYFLYNNCKELCRILHSIVKTTNIN</sequence>
<dbReference type="InterPro" id="IPR036583">
    <property type="entry name" value="23S_rRNA_IVS_sf"/>
</dbReference>
<reference evidence="1" key="2">
    <citation type="submission" date="2021-10" db="EMBL/GenBank/DDBJ databases">
        <authorList>
            <person name="Mesa V."/>
        </authorList>
    </citation>
    <scope>NUCLEOTIDE SEQUENCE</scope>
    <source>
        <strain evidence="1">CC3_PB</strain>
    </source>
</reference>
<dbReference type="NCBIfam" id="TIGR02436">
    <property type="entry name" value="four helix bundle protein"/>
    <property type="match status" value="1"/>
</dbReference>
<dbReference type="EMBL" id="CAMTCP010000222">
    <property type="protein sequence ID" value="CAI3592899.1"/>
    <property type="molecule type" value="Genomic_DNA"/>
</dbReference>
<organism evidence="3 4">
    <name type="scientific">Clostridium neonatale</name>
    <dbReference type="NCBI Taxonomy" id="137838"/>
    <lineage>
        <taxon>Bacteria</taxon>
        <taxon>Bacillati</taxon>
        <taxon>Bacillota</taxon>
        <taxon>Clostridia</taxon>
        <taxon>Eubacteriales</taxon>
        <taxon>Clostridiaceae</taxon>
        <taxon>Clostridium</taxon>
    </lineage>
</organism>
<evidence type="ECO:0000313" key="1">
    <source>
        <dbReference type="EMBL" id="CAG9704875.1"/>
    </source>
</evidence>
<dbReference type="PANTHER" id="PTHR38471:SF2">
    <property type="entry name" value="FOUR HELIX BUNDLE PROTEIN"/>
    <property type="match status" value="1"/>
</dbReference>
<dbReference type="Proteomes" id="UP000789738">
    <property type="component" value="Unassembled WGS sequence"/>
</dbReference>
<dbReference type="PANTHER" id="PTHR38471">
    <property type="entry name" value="FOUR HELIX BUNDLE PROTEIN"/>
    <property type="match status" value="1"/>
</dbReference>
<dbReference type="Proteomes" id="UP000431451">
    <property type="component" value="Unassembled WGS sequence"/>
</dbReference>
<evidence type="ECO:0000313" key="3">
    <source>
        <dbReference type="EMBL" id="VCT85771.1"/>
    </source>
</evidence>
<gene>
    <name evidence="2" type="ORF">CNEO2_20022</name>
    <name evidence="1" type="ORF">CNEO_41502</name>
    <name evidence="3" type="ORF">CNEONATNEC25_03374</name>
</gene>
<reference evidence="3 4" key="1">
    <citation type="submission" date="2018-06" db="EMBL/GenBank/DDBJ databases">
        <authorList>
            <consortium name="IHU Genomes"/>
        </authorList>
    </citation>
    <scope>NUCLEOTIDE SEQUENCE [LARGE SCALE GENOMIC DNA]</scope>
    <source>
        <strain evidence="3 4">NEC25</strain>
    </source>
</reference>
<dbReference type="Pfam" id="PF05635">
    <property type="entry name" value="23S_rRNA_IVP"/>
    <property type="match status" value="1"/>
</dbReference>
<dbReference type="Gene3D" id="1.20.1440.60">
    <property type="entry name" value="23S rRNA-intervening sequence"/>
    <property type="match status" value="1"/>
</dbReference>
<reference evidence="2" key="3">
    <citation type="submission" date="2022-10" db="EMBL/GenBank/DDBJ databases">
        <authorList>
            <person name="Aires J."/>
            <person name="Mesa V."/>
        </authorList>
    </citation>
    <scope>NUCLEOTIDE SEQUENCE</scope>
    <source>
        <strain evidence="2">Clostridium neonatale JD116</strain>
    </source>
</reference>
<dbReference type="Proteomes" id="UP001189143">
    <property type="component" value="Unassembled WGS sequence"/>
</dbReference>
<dbReference type="EMBL" id="UWJD01000002">
    <property type="protein sequence ID" value="VCT85771.1"/>
    <property type="molecule type" value="Genomic_DNA"/>
</dbReference>
<evidence type="ECO:0000313" key="2">
    <source>
        <dbReference type="EMBL" id="CAI3592899.1"/>
    </source>
</evidence>
<evidence type="ECO:0008006" key="5">
    <source>
        <dbReference type="Google" id="ProtNLM"/>
    </source>
</evidence>